<dbReference type="AlphaFoldDB" id="A0A6P6KEY1"/>
<sequence length="143" mass="15416">MSKYCAPLTCASAASRATIPHVVATLKIPNMEVSSKSPGRLSNLCIQNYQKCLKDEKLEDATSAALLWHLLILLCRQNGRIMGSDVAELLTRDCRSLGACGVSGEPTDGEILIYLSETPTPGKETFNITDLTGYPPTDKEAAE</sequence>
<keyword evidence="1" id="KW-1185">Reference proteome</keyword>
<evidence type="ECO:0000313" key="2">
    <source>
        <dbReference type="RefSeq" id="XP_026069662.1"/>
    </source>
</evidence>
<accession>A0A6P6KEY1</accession>
<dbReference type="RefSeq" id="XP_026069662.1">
    <property type="nucleotide sequence ID" value="XM_026213877.1"/>
</dbReference>
<dbReference type="GeneID" id="113050667"/>
<dbReference type="OrthoDB" id="8918678at2759"/>
<dbReference type="Proteomes" id="UP000515129">
    <property type="component" value="Chromosome 31"/>
</dbReference>
<gene>
    <name evidence="2" type="primary">LOC113050667</name>
</gene>
<dbReference type="KEGG" id="caua:113050667"/>
<evidence type="ECO:0000313" key="1">
    <source>
        <dbReference type="Proteomes" id="UP000515129"/>
    </source>
</evidence>
<organism evidence="1 2">
    <name type="scientific">Carassius auratus</name>
    <name type="common">Goldfish</name>
    <dbReference type="NCBI Taxonomy" id="7957"/>
    <lineage>
        <taxon>Eukaryota</taxon>
        <taxon>Metazoa</taxon>
        <taxon>Chordata</taxon>
        <taxon>Craniata</taxon>
        <taxon>Vertebrata</taxon>
        <taxon>Euteleostomi</taxon>
        <taxon>Actinopterygii</taxon>
        <taxon>Neopterygii</taxon>
        <taxon>Teleostei</taxon>
        <taxon>Ostariophysi</taxon>
        <taxon>Cypriniformes</taxon>
        <taxon>Cyprinidae</taxon>
        <taxon>Cyprininae</taxon>
        <taxon>Carassius</taxon>
    </lineage>
</organism>
<proteinExistence type="predicted"/>
<name>A0A6P6KEY1_CARAU</name>
<protein>
    <submittedName>
        <fullName evidence="2">Protein transport protein Sec16A-like</fullName>
    </submittedName>
</protein>
<reference evidence="2" key="1">
    <citation type="submission" date="2025-08" db="UniProtKB">
        <authorList>
            <consortium name="RefSeq"/>
        </authorList>
    </citation>
    <scope>IDENTIFICATION</scope>
    <source>
        <strain evidence="2">Wakin</strain>
        <tissue evidence="2">Muscle</tissue>
    </source>
</reference>